<proteinExistence type="predicted"/>
<comment type="caution">
    <text evidence="1">The sequence shown here is derived from an EMBL/GenBank/DDBJ whole genome shotgun (WGS) entry which is preliminary data.</text>
</comment>
<reference evidence="1" key="1">
    <citation type="submission" date="2022-09" db="EMBL/GenBank/DDBJ databases">
        <title>Intensive care unit water sources are persistently colonized with multi-drug resistant bacteria and are the site of extensive horizontal gene transfer of antibiotic resistance genes.</title>
        <authorList>
            <person name="Diorio-Toth L."/>
        </authorList>
    </citation>
    <scope>NUCLEOTIDE SEQUENCE</scope>
    <source>
        <strain evidence="1">GD03782</strain>
    </source>
</reference>
<dbReference type="Proteomes" id="UP001160882">
    <property type="component" value="Unassembled WGS sequence"/>
</dbReference>
<sequence>MVELAAAAHPLQVRPGAQVLAGAVEHQGAQPRVLGEGLQLLVQGPEQGLVEGVAGMRTVQGQAGDRRLRPAQQHVAHGRQLAIFRDRAVLSY</sequence>
<name>A0AA42S2T9_9PSED</name>
<accession>A0AA42S2T9</accession>
<dbReference type="AlphaFoldDB" id="A0AA42S2T9"/>
<protein>
    <submittedName>
        <fullName evidence="1">Uncharacterized protein</fullName>
    </submittedName>
</protein>
<evidence type="ECO:0000313" key="1">
    <source>
        <dbReference type="EMBL" id="MDH1633050.1"/>
    </source>
</evidence>
<dbReference type="EMBL" id="JAOCGG010000067">
    <property type="protein sequence ID" value="MDH1633050.1"/>
    <property type="molecule type" value="Genomic_DNA"/>
</dbReference>
<gene>
    <name evidence="1" type="ORF">N5I14_22670</name>
</gene>
<organism evidence="1 2">
    <name type="scientific">Pseudomonas mosselii</name>
    <dbReference type="NCBI Taxonomy" id="78327"/>
    <lineage>
        <taxon>Bacteria</taxon>
        <taxon>Pseudomonadati</taxon>
        <taxon>Pseudomonadota</taxon>
        <taxon>Gammaproteobacteria</taxon>
        <taxon>Pseudomonadales</taxon>
        <taxon>Pseudomonadaceae</taxon>
        <taxon>Pseudomonas</taxon>
    </lineage>
</organism>
<evidence type="ECO:0000313" key="2">
    <source>
        <dbReference type="Proteomes" id="UP001160882"/>
    </source>
</evidence>